<dbReference type="eggNOG" id="COG1082">
    <property type="taxonomic scope" value="Bacteria"/>
</dbReference>
<dbReference type="PANTHER" id="PTHR12110">
    <property type="entry name" value="HYDROXYPYRUVATE ISOMERASE"/>
    <property type="match status" value="1"/>
</dbReference>
<evidence type="ECO:0000259" key="1">
    <source>
        <dbReference type="Pfam" id="PF01261"/>
    </source>
</evidence>
<accession>A0A086P4J7</accession>
<dbReference type="InterPro" id="IPR036237">
    <property type="entry name" value="Xyl_isomerase-like_sf"/>
</dbReference>
<dbReference type="PANTHER" id="PTHR12110:SF48">
    <property type="entry name" value="BLL3656 PROTEIN"/>
    <property type="match status" value="1"/>
</dbReference>
<reference evidence="2" key="1">
    <citation type="submission" date="2014-08" db="EMBL/GenBank/DDBJ databases">
        <title>Draft genome sequences of Sphingobium herbicidovorans.</title>
        <authorList>
            <person name="Gan H.M."/>
            <person name="Gan H.Y."/>
            <person name="Savka M.A."/>
        </authorList>
    </citation>
    <scope>NUCLEOTIDE SEQUENCE [LARGE SCALE GENOMIC DNA]</scope>
    <source>
        <strain evidence="2">NBRC 16415</strain>
    </source>
</reference>
<dbReference type="InterPro" id="IPR050312">
    <property type="entry name" value="IolE/XylAMocC-like"/>
</dbReference>
<dbReference type="PATRIC" id="fig|1219045.3.peg.3956"/>
<dbReference type="InterPro" id="IPR013022">
    <property type="entry name" value="Xyl_isomerase-like_TIM-brl"/>
</dbReference>
<name>A0A086P4J7_SPHHM</name>
<dbReference type="SUPFAM" id="SSF51658">
    <property type="entry name" value="Xylose isomerase-like"/>
    <property type="match status" value="1"/>
</dbReference>
<dbReference type="STRING" id="76947.GCA_002080435_03822"/>
<dbReference type="AlphaFoldDB" id="A0A086P4J7"/>
<evidence type="ECO:0000313" key="3">
    <source>
        <dbReference type="Proteomes" id="UP000024284"/>
    </source>
</evidence>
<feature type="domain" description="Xylose isomerase-like TIM barrel" evidence="1">
    <location>
        <begin position="24"/>
        <end position="252"/>
    </location>
</feature>
<comment type="caution">
    <text evidence="2">The sequence shown here is derived from an EMBL/GenBank/DDBJ whole genome shotgun (WGS) entry which is preliminary data.</text>
</comment>
<keyword evidence="3" id="KW-1185">Reference proteome</keyword>
<sequence length="265" mass="28510">MKRAAPSFCLDHLSLVDLDALTVIEAAAQAGFAAVSLFVTPVPISPTPDLLADKSARAAVADALRCSGLRVGIVEPFMLDEEPDWHLLERSAELAAELGGTVNILGLDEDHARLRESLARMVDICRKADVPAVIEAYPLSAIHSPAQALEFARALGPEVGLCIDTLHVIRSGGHWDDIAALPPERIRHVQLNDGPLQAPQDRVNEAVFDRQLPGQGDFNLKALLPILPDHATIAVEAPSRAQSKGSPHERADILMQSMRDLYAAS</sequence>
<evidence type="ECO:0000313" key="2">
    <source>
        <dbReference type="EMBL" id="KFG88315.1"/>
    </source>
</evidence>
<dbReference type="Proteomes" id="UP000024284">
    <property type="component" value="Unassembled WGS sequence"/>
</dbReference>
<proteinExistence type="predicted"/>
<dbReference type="EMBL" id="JFZA02000062">
    <property type="protein sequence ID" value="KFG88315.1"/>
    <property type="molecule type" value="Genomic_DNA"/>
</dbReference>
<organism evidence="2 3">
    <name type="scientific">Sphingobium herbicidovorans (strain ATCC 700291 / DSM 11019 / CCUG 56400 / KCTC 2939 / LMG 18315 / NBRC 16415 / MH)</name>
    <name type="common">Sphingomonas herbicidovorans</name>
    <dbReference type="NCBI Taxonomy" id="1219045"/>
    <lineage>
        <taxon>Bacteria</taxon>
        <taxon>Pseudomonadati</taxon>
        <taxon>Pseudomonadota</taxon>
        <taxon>Alphaproteobacteria</taxon>
        <taxon>Sphingomonadales</taxon>
        <taxon>Sphingomonadaceae</taxon>
        <taxon>Sphingobium</taxon>
    </lineage>
</organism>
<dbReference type="Pfam" id="PF01261">
    <property type="entry name" value="AP_endonuc_2"/>
    <property type="match status" value="1"/>
</dbReference>
<gene>
    <name evidence="2" type="ORF">BV98_003898</name>
</gene>
<dbReference type="Gene3D" id="3.20.20.150">
    <property type="entry name" value="Divalent-metal-dependent TIM barrel enzymes"/>
    <property type="match status" value="1"/>
</dbReference>
<keyword evidence="2" id="KW-0413">Isomerase</keyword>
<dbReference type="RefSeq" id="WP_157704839.1">
    <property type="nucleotide sequence ID" value="NZ_BCZD01000016.1"/>
</dbReference>
<protein>
    <submittedName>
        <fullName evidence="2">Xylose isomerase domain protein TIM barrel</fullName>
    </submittedName>
</protein>
<dbReference type="GO" id="GO:0016853">
    <property type="term" value="F:isomerase activity"/>
    <property type="evidence" value="ECO:0007669"/>
    <property type="project" value="UniProtKB-KW"/>
</dbReference>